<sequence>MSVYYDFYETPVSEGEEPKPLHARVRSKGTISGKDFMNQVFREEHMPHAMIVGIMQAISTALGDWLADGYTVEIEGLGFFSTSLKCTRPAMTKKDIRAESIKMSTVKFRPGVEFKRYVSNKMELERADKRFFPEKPKAVGDMDVRKQSMLDFLDANVCITRAEYAGLVHVTGRRAISDLQEFVSSGVIRMRGAGRSVVYIKA</sequence>
<dbReference type="AlphaFoldDB" id="A0A1Y3YSE3"/>
<evidence type="ECO:0000313" key="6">
    <source>
        <dbReference type="Proteomes" id="UP000195386"/>
    </source>
</evidence>
<name>A0A1Y3YSE3_9BACE</name>
<dbReference type="Pfam" id="PF18291">
    <property type="entry name" value="HU-HIG"/>
    <property type="match status" value="1"/>
</dbReference>
<dbReference type="EMBL" id="NFKE01000005">
    <property type="protein sequence ID" value="OUP34571.1"/>
    <property type="molecule type" value="Genomic_DNA"/>
</dbReference>
<dbReference type="Proteomes" id="UP000195386">
    <property type="component" value="Unassembled WGS sequence"/>
</dbReference>
<evidence type="ECO:0000313" key="5">
    <source>
        <dbReference type="EMBL" id="RGV48032.1"/>
    </source>
</evidence>
<dbReference type="SUPFAM" id="SSF47729">
    <property type="entry name" value="IHF-like DNA-binding proteins"/>
    <property type="match status" value="1"/>
</dbReference>
<dbReference type="EMBL" id="QRZG01000051">
    <property type="protein sequence ID" value="RGV48032.1"/>
    <property type="molecule type" value="Genomic_DNA"/>
</dbReference>
<evidence type="ECO:0000313" key="7">
    <source>
        <dbReference type="Proteomes" id="UP000196587"/>
    </source>
</evidence>
<evidence type="ECO:0000313" key="3">
    <source>
        <dbReference type="EMBL" id="OUO00793.1"/>
    </source>
</evidence>
<keyword evidence="1" id="KW-0238">DNA-binding</keyword>
<evidence type="ECO:0000256" key="1">
    <source>
        <dbReference type="ARBA" id="ARBA00023125"/>
    </source>
</evidence>
<dbReference type="Proteomes" id="UP000196587">
    <property type="component" value="Unassembled WGS sequence"/>
</dbReference>
<evidence type="ECO:0000259" key="2">
    <source>
        <dbReference type="Pfam" id="PF18291"/>
    </source>
</evidence>
<protein>
    <recommendedName>
        <fullName evidence="2">HU domain-containing protein</fullName>
    </recommendedName>
</protein>
<gene>
    <name evidence="4" type="ORF">B5F24_09030</name>
    <name evidence="3" type="ORF">B5F97_09695</name>
    <name evidence="5" type="ORF">DWW09_17795</name>
</gene>
<organism evidence="3 6">
    <name type="scientific">Bacteroides clarus</name>
    <dbReference type="NCBI Taxonomy" id="626929"/>
    <lineage>
        <taxon>Bacteria</taxon>
        <taxon>Pseudomonadati</taxon>
        <taxon>Bacteroidota</taxon>
        <taxon>Bacteroidia</taxon>
        <taxon>Bacteroidales</taxon>
        <taxon>Bacteroidaceae</taxon>
        <taxon>Bacteroides</taxon>
    </lineage>
</organism>
<proteinExistence type="predicted"/>
<evidence type="ECO:0000313" key="4">
    <source>
        <dbReference type="EMBL" id="OUP34571.1"/>
    </source>
</evidence>
<accession>A0A1Y3YSE3</accession>
<dbReference type="GO" id="GO:0003677">
    <property type="term" value="F:DNA binding"/>
    <property type="evidence" value="ECO:0007669"/>
    <property type="project" value="UniProtKB-KW"/>
</dbReference>
<dbReference type="InterPro" id="IPR041607">
    <property type="entry name" value="HU-HIG"/>
</dbReference>
<dbReference type="EMBL" id="NFII01000008">
    <property type="protein sequence ID" value="OUO00793.1"/>
    <property type="molecule type" value="Genomic_DNA"/>
</dbReference>
<reference evidence="3" key="2">
    <citation type="journal article" date="2018" name="BMC Genomics">
        <title>Whole genome sequencing and function prediction of 133 gut anaerobes isolated from chicken caecum in pure cultures.</title>
        <authorList>
            <person name="Medvecky M."/>
            <person name="Cejkova D."/>
            <person name="Polansky O."/>
            <person name="Karasova D."/>
            <person name="Kubasova T."/>
            <person name="Cizek A."/>
            <person name="Rychlik I."/>
        </authorList>
    </citation>
    <scope>NUCLEOTIDE SEQUENCE</scope>
    <source>
        <strain evidence="4">An189</strain>
        <strain evidence="3">An43</strain>
    </source>
</reference>
<reference evidence="6 7" key="1">
    <citation type="submission" date="2017-04" db="EMBL/GenBank/DDBJ databases">
        <title>Function of individual gut microbiota members based on whole genome sequencing of pure cultures obtained from chicken caecum.</title>
        <authorList>
            <person name="Medvecky M."/>
            <person name="Cejkova D."/>
            <person name="Polansky O."/>
            <person name="Karasova D."/>
            <person name="Kubasova T."/>
            <person name="Cizek A."/>
            <person name="Rychlik I."/>
        </authorList>
    </citation>
    <scope>NUCLEOTIDE SEQUENCE [LARGE SCALE GENOMIC DNA]</scope>
    <source>
        <strain evidence="7">An189</strain>
        <strain evidence="6">An43</strain>
    </source>
</reference>
<evidence type="ECO:0000313" key="8">
    <source>
        <dbReference type="Proteomes" id="UP000284366"/>
    </source>
</evidence>
<dbReference type="RefSeq" id="WP_087412718.1">
    <property type="nucleotide sequence ID" value="NZ_CALIXP010000017.1"/>
</dbReference>
<feature type="domain" description="HU" evidence="2">
    <location>
        <begin position="1"/>
        <end position="126"/>
    </location>
</feature>
<dbReference type="Proteomes" id="UP000284366">
    <property type="component" value="Unassembled WGS sequence"/>
</dbReference>
<comment type="caution">
    <text evidence="3">The sequence shown here is derived from an EMBL/GenBank/DDBJ whole genome shotgun (WGS) entry which is preliminary data.</text>
</comment>
<dbReference type="InterPro" id="IPR010992">
    <property type="entry name" value="IHF-like_DNA-bd_dom_sf"/>
</dbReference>
<reference evidence="5 8" key="3">
    <citation type="submission" date="2018-08" db="EMBL/GenBank/DDBJ databases">
        <title>A genome reference for cultivated species of the human gut microbiota.</title>
        <authorList>
            <person name="Zou Y."/>
            <person name="Xue W."/>
            <person name="Luo G."/>
        </authorList>
    </citation>
    <scope>NUCLEOTIDE SEQUENCE [LARGE SCALE GENOMIC DNA]</scope>
    <source>
        <strain evidence="5 8">AF14-27</strain>
    </source>
</reference>